<dbReference type="SUPFAM" id="SSF82607">
    <property type="entry name" value="YbaB-like"/>
    <property type="match status" value="1"/>
</dbReference>
<evidence type="ECO:0000256" key="1">
    <source>
        <dbReference type="SAM" id="MobiDB-lite"/>
    </source>
</evidence>
<dbReference type="RefSeq" id="WP_184482689.1">
    <property type="nucleotide sequence ID" value="NZ_JACHIV010000001.1"/>
</dbReference>
<evidence type="ECO:0000313" key="2">
    <source>
        <dbReference type="EMBL" id="MBB5071885.1"/>
    </source>
</evidence>
<proteinExistence type="predicted"/>
<sequence>MTSGFSGGGMPDLGAAIEAFEQEQAKLADFQRKLSETTTVVESKNHMITVTLDGNGELSDLKFNTTAYRSMAPAELASAVTEVLQQARQQSLKTMQELMGGSPVPGYELDELASGEADLAAVLGKVMEPSLNLVREAGGDSPAAAKRPAEHNDDDDGWERR</sequence>
<reference evidence="2 3" key="1">
    <citation type="submission" date="2020-08" db="EMBL/GenBank/DDBJ databases">
        <title>Sequencing the genomes of 1000 actinobacteria strains.</title>
        <authorList>
            <person name="Klenk H.-P."/>
        </authorList>
    </citation>
    <scope>NUCLEOTIDE SEQUENCE [LARGE SCALE GENOMIC DNA]</scope>
    <source>
        <strain evidence="2 3">DSM 45582</strain>
    </source>
</reference>
<dbReference type="InterPro" id="IPR004401">
    <property type="entry name" value="YbaB/EbfC"/>
</dbReference>
<feature type="region of interest" description="Disordered" evidence="1">
    <location>
        <begin position="134"/>
        <end position="161"/>
    </location>
</feature>
<keyword evidence="2" id="KW-0238">DNA-binding</keyword>
<dbReference type="EMBL" id="JACHIV010000001">
    <property type="protein sequence ID" value="MBB5071885.1"/>
    <property type="molecule type" value="Genomic_DNA"/>
</dbReference>
<organism evidence="2 3">
    <name type="scientific">Saccharopolyspora gloriosae</name>
    <dbReference type="NCBI Taxonomy" id="455344"/>
    <lineage>
        <taxon>Bacteria</taxon>
        <taxon>Bacillati</taxon>
        <taxon>Actinomycetota</taxon>
        <taxon>Actinomycetes</taxon>
        <taxon>Pseudonocardiales</taxon>
        <taxon>Pseudonocardiaceae</taxon>
        <taxon>Saccharopolyspora</taxon>
    </lineage>
</organism>
<keyword evidence="3" id="KW-1185">Reference proteome</keyword>
<dbReference type="GO" id="GO:0003677">
    <property type="term" value="F:DNA binding"/>
    <property type="evidence" value="ECO:0007669"/>
    <property type="project" value="UniProtKB-KW"/>
</dbReference>
<dbReference type="Gene3D" id="3.30.1310.10">
    <property type="entry name" value="Nucleoid-associated protein YbaB-like domain"/>
    <property type="match status" value="1"/>
</dbReference>
<name>A0A840NPI7_9PSEU</name>
<accession>A0A840NPI7</accession>
<dbReference type="InterPro" id="IPR036894">
    <property type="entry name" value="YbaB-like_sf"/>
</dbReference>
<dbReference type="AlphaFoldDB" id="A0A840NPI7"/>
<dbReference type="Proteomes" id="UP000580474">
    <property type="component" value="Unassembled WGS sequence"/>
</dbReference>
<gene>
    <name evidence="2" type="ORF">BJ969_004973</name>
</gene>
<evidence type="ECO:0000313" key="3">
    <source>
        <dbReference type="Proteomes" id="UP000580474"/>
    </source>
</evidence>
<comment type="caution">
    <text evidence="2">The sequence shown here is derived from an EMBL/GenBank/DDBJ whole genome shotgun (WGS) entry which is preliminary data.</text>
</comment>
<protein>
    <submittedName>
        <fullName evidence="2">DNA-binding protein YbaB</fullName>
    </submittedName>
</protein>
<dbReference type="Pfam" id="PF02575">
    <property type="entry name" value="YbaB_DNA_bd"/>
    <property type="match status" value="1"/>
</dbReference>
<feature type="compositionally biased region" description="Acidic residues" evidence="1">
    <location>
        <begin position="152"/>
        <end position="161"/>
    </location>
</feature>